<dbReference type="Pfam" id="PF01636">
    <property type="entry name" value="APH"/>
    <property type="match status" value="1"/>
</dbReference>
<organism evidence="2 3">
    <name type="scientific">Phytomonospora endophytica</name>
    <dbReference type="NCBI Taxonomy" id="714109"/>
    <lineage>
        <taxon>Bacteria</taxon>
        <taxon>Bacillati</taxon>
        <taxon>Actinomycetota</taxon>
        <taxon>Actinomycetes</taxon>
        <taxon>Micromonosporales</taxon>
        <taxon>Micromonosporaceae</taxon>
        <taxon>Phytomonospora</taxon>
    </lineage>
</organism>
<keyword evidence="2" id="KW-0808">Transferase</keyword>
<dbReference type="InterPro" id="IPR011009">
    <property type="entry name" value="Kinase-like_dom_sf"/>
</dbReference>
<evidence type="ECO:0000313" key="3">
    <source>
        <dbReference type="Proteomes" id="UP000548476"/>
    </source>
</evidence>
<dbReference type="GO" id="GO:0016740">
    <property type="term" value="F:transferase activity"/>
    <property type="evidence" value="ECO:0007669"/>
    <property type="project" value="UniProtKB-KW"/>
</dbReference>
<reference evidence="2 3" key="1">
    <citation type="submission" date="2020-08" db="EMBL/GenBank/DDBJ databases">
        <title>Genomic Encyclopedia of Type Strains, Phase IV (KMG-IV): sequencing the most valuable type-strain genomes for metagenomic binning, comparative biology and taxonomic classification.</title>
        <authorList>
            <person name="Goeker M."/>
        </authorList>
    </citation>
    <scope>NUCLEOTIDE SEQUENCE [LARGE SCALE GENOMIC DNA]</scope>
    <source>
        <strain evidence="2 3">YIM 65646</strain>
    </source>
</reference>
<name>A0A841FKX2_9ACTN</name>
<dbReference type="InterPro" id="IPR002575">
    <property type="entry name" value="Aminoglycoside_PTrfase"/>
</dbReference>
<dbReference type="Gene3D" id="1.10.510.10">
    <property type="entry name" value="Transferase(Phosphotransferase) domain 1"/>
    <property type="match status" value="1"/>
</dbReference>
<dbReference type="RefSeq" id="WP_184786167.1">
    <property type="nucleotide sequence ID" value="NZ_BONT01000024.1"/>
</dbReference>
<dbReference type="AlphaFoldDB" id="A0A841FKX2"/>
<keyword evidence="3" id="KW-1185">Reference proteome</keyword>
<comment type="caution">
    <text evidence="2">The sequence shown here is derived from an EMBL/GenBank/DDBJ whole genome shotgun (WGS) entry which is preliminary data.</text>
</comment>
<feature type="domain" description="Aminoglycoside phosphotransferase" evidence="1">
    <location>
        <begin position="55"/>
        <end position="249"/>
    </location>
</feature>
<accession>A0A841FKX2</accession>
<evidence type="ECO:0000313" key="2">
    <source>
        <dbReference type="EMBL" id="MBB6033289.1"/>
    </source>
</evidence>
<dbReference type="Gene3D" id="1.20.58.840">
    <property type="match status" value="1"/>
</dbReference>
<dbReference type="EMBL" id="JACHGT010000002">
    <property type="protein sequence ID" value="MBB6033289.1"/>
    <property type="molecule type" value="Genomic_DNA"/>
</dbReference>
<protein>
    <submittedName>
        <fullName evidence="2">Spectinomycin phosphotransferase</fullName>
    </submittedName>
</protein>
<dbReference type="Proteomes" id="UP000548476">
    <property type="component" value="Unassembled WGS sequence"/>
</dbReference>
<gene>
    <name evidence="2" type="ORF">HNR73_001136</name>
</gene>
<sequence length="313" mass="34106">MQERPKGLDEADLAAVLGEHWAARDDLTYAPVGFGGYHWTTARHFVTVTDLEHTDTATLTAAMDTALALAGLDFVVAPLPAKDGRSVVPLGERWAVTLFPLVAGEPGSFFDVPSPRQRADMAAVLARLHRAAPPAPPRHDPALAARVHLDEALTALETPWGSGPYGDRTRKLLRERESGVRAALARFDTVAARIAAMSDAELVVTHGEPHRGNVLADGERLLLIDWDTVRLAPPERDLWMGLGDDGPARELYARVTGHEVSAELMAFYELRWALDDVSIYVRDFRAGHGESADSGQAWTGLDGSVRWLARDES</sequence>
<dbReference type="SUPFAM" id="SSF56112">
    <property type="entry name" value="Protein kinase-like (PK-like)"/>
    <property type="match status" value="1"/>
</dbReference>
<proteinExistence type="predicted"/>
<evidence type="ECO:0000259" key="1">
    <source>
        <dbReference type="Pfam" id="PF01636"/>
    </source>
</evidence>